<dbReference type="PANTHER" id="PTHR17630:SF44">
    <property type="entry name" value="PROTEIN AIM2"/>
    <property type="match status" value="1"/>
</dbReference>
<sequence length="207" mass="22538">MSLCEHCIKGVIHEGTPKGKLEKIGGVDSYIATPTGDYPRTRTDSFAENGYKTIVPDYLNDDAIPVDALNPGSTFDLQAWVAKHGAENTRPPLDKVIAALKEEGVTTFGATGYCFGASVVAHPSLLKVPEDLEKYLATSKAPLLINSCEVDTQYPPEAQKAGDEILSKFEIGYKGTTMMDARMASLFIKEGKEGAFKESIEWFKARL</sequence>
<dbReference type="SUPFAM" id="SSF53474">
    <property type="entry name" value="alpha/beta-Hydrolases"/>
    <property type="match status" value="1"/>
</dbReference>
<proteinExistence type="predicted"/>
<feature type="domain" description="Dienelactone hydrolase" evidence="1">
    <location>
        <begin position="43"/>
        <end position="121"/>
    </location>
</feature>
<name>A0A9P5NR77_GYMJU</name>
<dbReference type="AlphaFoldDB" id="A0A9P5NR77"/>
<comment type="caution">
    <text evidence="2">The sequence shown here is derived from an EMBL/GenBank/DDBJ whole genome shotgun (WGS) entry which is preliminary data.</text>
</comment>
<dbReference type="PANTHER" id="PTHR17630">
    <property type="entry name" value="DIENELACTONE HYDROLASE"/>
    <property type="match status" value="1"/>
</dbReference>
<evidence type="ECO:0000313" key="2">
    <source>
        <dbReference type="EMBL" id="KAF8903494.1"/>
    </source>
</evidence>
<dbReference type="InterPro" id="IPR029058">
    <property type="entry name" value="AB_hydrolase_fold"/>
</dbReference>
<accession>A0A9P5NR77</accession>
<dbReference type="Pfam" id="PF01738">
    <property type="entry name" value="DLH"/>
    <property type="match status" value="1"/>
</dbReference>
<dbReference type="GO" id="GO:0016787">
    <property type="term" value="F:hydrolase activity"/>
    <property type="evidence" value="ECO:0007669"/>
    <property type="project" value="UniProtKB-KW"/>
</dbReference>
<keyword evidence="2" id="KW-0378">Hydrolase</keyword>
<evidence type="ECO:0000259" key="1">
    <source>
        <dbReference type="Pfam" id="PF01738"/>
    </source>
</evidence>
<dbReference type="Proteomes" id="UP000724874">
    <property type="component" value="Unassembled WGS sequence"/>
</dbReference>
<dbReference type="EMBL" id="JADNYJ010000030">
    <property type="protein sequence ID" value="KAF8903494.1"/>
    <property type="molecule type" value="Genomic_DNA"/>
</dbReference>
<protein>
    <submittedName>
        <fullName evidence="2">Dienelactone hydrolase endo-1,3,1,4-beta-D-glucanase</fullName>
    </submittedName>
</protein>
<dbReference type="Gene3D" id="3.40.50.1820">
    <property type="entry name" value="alpha/beta hydrolase"/>
    <property type="match status" value="1"/>
</dbReference>
<keyword evidence="3" id="KW-1185">Reference proteome</keyword>
<gene>
    <name evidence="2" type="ORF">CPB84DRAFT_1814652</name>
</gene>
<dbReference type="InterPro" id="IPR002925">
    <property type="entry name" value="Dienelactn_hydro"/>
</dbReference>
<dbReference type="OrthoDB" id="17560at2759"/>
<reference evidence="2" key="1">
    <citation type="submission" date="2020-11" db="EMBL/GenBank/DDBJ databases">
        <authorList>
            <consortium name="DOE Joint Genome Institute"/>
            <person name="Ahrendt S."/>
            <person name="Riley R."/>
            <person name="Andreopoulos W."/>
            <person name="LaButti K."/>
            <person name="Pangilinan J."/>
            <person name="Ruiz-duenas F.J."/>
            <person name="Barrasa J.M."/>
            <person name="Sanchez-Garcia M."/>
            <person name="Camarero S."/>
            <person name="Miyauchi S."/>
            <person name="Serrano A."/>
            <person name="Linde D."/>
            <person name="Babiker R."/>
            <person name="Drula E."/>
            <person name="Ayuso-Fernandez I."/>
            <person name="Pacheco R."/>
            <person name="Padilla G."/>
            <person name="Ferreira P."/>
            <person name="Barriuso J."/>
            <person name="Kellner H."/>
            <person name="Castanera R."/>
            <person name="Alfaro M."/>
            <person name="Ramirez L."/>
            <person name="Pisabarro A.G."/>
            <person name="Kuo A."/>
            <person name="Tritt A."/>
            <person name="Lipzen A."/>
            <person name="He G."/>
            <person name="Yan M."/>
            <person name="Ng V."/>
            <person name="Cullen D."/>
            <person name="Martin F."/>
            <person name="Rosso M.-N."/>
            <person name="Henrissat B."/>
            <person name="Hibbett D."/>
            <person name="Martinez A.T."/>
            <person name="Grigoriev I.V."/>
        </authorList>
    </citation>
    <scope>NUCLEOTIDE SEQUENCE</scope>
    <source>
        <strain evidence="2">AH 44721</strain>
    </source>
</reference>
<organism evidence="2 3">
    <name type="scientific">Gymnopilus junonius</name>
    <name type="common">Spectacular rustgill mushroom</name>
    <name type="synonym">Gymnopilus spectabilis subsp. junonius</name>
    <dbReference type="NCBI Taxonomy" id="109634"/>
    <lineage>
        <taxon>Eukaryota</taxon>
        <taxon>Fungi</taxon>
        <taxon>Dikarya</taxon>
        <taxon>Basidiomycota</taxon>
        <taxon>Agaricomycotina</taxon>
        <taxon>Agaricomycetes</taxon>
        <taxon>Agaricomycetidae</taxon>
        <taxon>Agaricales</taxon>
        <taxon>Agaricineae</taxon>
        <taxon>Hymenogastraceae</taxon>
        <taxon>Gymnopilus</taxon>
    </lineage>
</organism>
<evidence type="ECO:0000313" key="3">
    <source>
        <dbReference type="Proteomes" id="UP000724874"/>
    </source>
</evidence>